<evidence type="ECO:0000313" key="2">
    <source>
        <dbReference type="Proteomes" id="UP000321083"/>
    </source>
</evidence>
<accession>A0A5C6M5H8</accession>
<evidence type="ECO:0000313" key="1">
    <source>
        <dbReference type="EMBL" id="TWW10040.1"/>
    </source>
</evidence>
<dbReference type="EMBL" id="SRHE01000121">
    <property type="protein sequence ID" value="TWW10040.1"/>
    <property type="molecule type" value="Genomic_DNA"/>
</dbReference>
<dbReference type="Pfam" id="PF22086">
    <property type="entry name" value="DUF6940"/>
    <property type="match status" value="1"/>
</dbReference>
<organism evidence="1 2">
    <name type="scientific">Planctomyces bekefii</name>
    <dbReference type="NCBI Taxonomy" id="1653850"/>
    <lineage>
        <taxon>Bacteria</taxon>
        <taxon>Pseudomonadati</taxon>
        <taxon>Planctomycetota</taxon>
        <taxon>Planctomycetia</taxon>
        <taxon>Planctomycetales</taxon>
        <taxon>Planctomycetaceae</taxon>
        <taxon>Planctomyces</taxon>
    </lineage>
</organism>
<dbReference type="InterPro" id="IPR054220">
    <property type="entry name" value="DUF6940"/>
</dbReference>
<gene>
    <name evidence="1" type="ORF">E3A20_08240</name>
</gene>
<keyword evidence="2" id="KW-1185">Reference proteome</keyword>
<name>A0A5C6M5H8_9PLAN</name>
<comment type="caution">
    <text evidence="1">The sequence shown here is derived from an EMBL/GenBank/DDBJ whole genome shotgun (WGS) entry which is preliminary data.</text>
</comment>
<sequence length="91" mass="10016">MSFTNLGGDATLIVPSPRTNEDAYGHFASFLRNAPVLQVDALWQKIAGTVLEMVSDRPIWLSTAGGGVAWLHVRIDSTPKYYGYAPYRSTK</sequence>
<dbReference type="Proteomes" id="UP000321083">
    <property type="component" value="Unassembled WGS sequence"/>
</dbReference>
<proteinExistence type="predicted"/>
<protein>
    <submittedName>
        <fullName evidence="1">Uncharacterized protein</fullName>
    </submittedName>
</protein>
<dbReference type="AlphaFoldDB" id="A0A5C6M5H8"/>
<reference evidence="1 2" key="2">
    <citation type="submission" date="2019-08" db="EMBL/GenBank/DDBJ databases">
        <authorList>
            <person name="Henke P."/>
        </authorList>
    </citation>
    <scope>NUCLEOTIDE SEQUENCE [LARGE SCALE GENOMIC DNA]</scope>
    <source>
        <strain evidence="1">Phe10_nw2017</strain>
    </source>
</reference>
<reference evidence="1 2" key="1">
    <citation type="submission" date="2019-08" db="EMBL/GenBank/DDBJ databases">
        <title>100 year-old enigma solved: identification of Planctomyces bekefii, the type genus and species of the phylum Planctomycetes.</title>
        <authorList>
            <person name="Svetlana D.N."/>
            <person name="Overmann J."/>
        </authorList>
    </citation>
    <scope>NUCLEOTIDE SEQUENCE [LARGE SCALE GENOMIC DNA]</scope>
    <source>
        <strain evidence="1">Phe10_nw2017</strain>
    </source>
</reference>